<evidence type="ECO:0000313" key="2">
    <source>
        <dbReference type="EMBL" id="KHG03758.1"/>
    </source>
</evidence>
<accession>A0A0B0MNU2</accession>
<keyword evidence="1" id="KW-0812">Transmembrane</keyword>
<name>A0A0B0MNU2_GOSAR</name>
<evidence type="ECO:0000256" key="1">
    <source>
        <dbReference type="SAM" id="Phobius"/>
    </source>
</evidence>
<dbReference type="EMBL" id="JRRC01383184">
    <property type="protein sequence ID" value="KHG03758.1"/>
    <property type="molecule type" value="Genomic_DNA"/>
</dbReference>
<evidence type="ECO:0000313" key="3">
    <source>
        <dbReference type="Proteomes" id="UP000032142"/>
    </source>
</evidence>
<proteinExistence type="predicted"/>
<keyword evidence="3" id="KW-1185">Reference proteome</keyword>
<keyword evidence="1" id="KW-1133">Transmembrane helix</keyword>
<gene>
    <name evidence="2" type="ORF">F383_27612</name>
</gene>
<dbReference type="Proteomes" id="UP000032142">
    <property type="component" value="Unassembled WGS sequence"/>
</dbReference>
<organism evidence="2 3">
    <name type="scientific">Gossypium arboreum</name>
    <name type="common">Tree cotton</name>
    <name type="synonym">Gossypium nanking</name>
    <dbReference type="NCBI Taxonomy" id="29729"/>
    <lineage>
        <taxon>Eukaryota</taxon>
        <taxon>Viridiplantae</taxon>
        <taxon>Streptophyta</taxon>
        <taxon>Embryophyta</taxon>
        <taxon>Tracheophyta</taxon>
        <taxon>Spermatophyta</taxon>
        <taxon>Magnoliopsida</taxon>
        <taxon>eudicotyledons</taxon>
        <taxon>Gunneridae</taxon>
        <taxon>Pentapetalae</taxon>
        <taxon>rosids</taxon>
        <taxon>malvids</taxon>
        <taxon>Malvales</taxon>
        <taxon>Malvaceae</taxon>
        <taxon>Malvoideae</taxon>
        <taxon>Gossypium</taxon>
    </lineage>
</organism>
<reference evidence="3" key="1">
    <citation type="submission" date="2014-09" db="EMBL/GenBank/DDBJ databases">
        <authorList>
            <person name="Mudge J."/>
            <person name="Ramaraj T."/>
            <person name="Lindquist I.E."/>
            <person name="Bharti A.K."/>
            <person name="Sundararajan A."/>
            <person name="Cameron C.T."/>
            <person name="Woodward J.E."/>
            <person name="May G.D."/>
            <person name="Brubaker C."/>
            <person name="Broadhvest J."/>
            <person name="Wilkins T.A."/>
        </authorList>
    </citation>
    <scope>NUCLEOTIDE SEQUENCE</scope>
    <source>
        <strain evidence="3">cv. AKA8401</strain>
    </source>
</reference>
<sequence>MGGASLENPSKGSWWCCGSLIFLLLVLLMFELIWCTVLVSVL</sequence>
<dbReference type="AlphaFoldDB" id="A0A0B0MNU2"/>
<protein>
    <submittedName>
        <fullName evidence="2">Uncharacterized protein</fullName>
    </submittedName>
</protein>
<comment type="caution">
    <text evidence="2">The sequence shown here is derived from an EMBL/GenBank/DDBJ whole genome shotgun (WGS) entry which is preliminary data.</text>
</comment>
<keyword evidence="1" id="KW-0472">Membrane</keyword>
<feature type="transmembrane region" description="Helical" evidence="1">
    <location>
        <begin position="12"/>
        <end position="39"/>
    </location>
</feature>